<dbReference type="RefSeq" id="WP_344150009.1">
    <property type="nucleotide sequence ID" value="NZ_BAAAQR010000004.1"/>
</dbReference>
<evidence type="ECO:0000313" key="4">
    <source>
        <dbReference type="EMBL" id="GAA2143811.1"/>
    </source>
</evidence>
<evidence type="ECO:0000313" key="5">
    <source>
        <dbReference type="Proteomes" id="UP001501771"/>
    </source>
</evidence>
<dbReference type="SUPFAM" id="SSF55874">
    <property type="entry name" value="ATPase domain of HSP90 chaperone/DNA topoisomerase II/histidine kinase"/>
    <property type="match status" value="1"/>
</dbReference>
<keyword evidence="1" id="KW-0418">Kinase</keyword>
<dbReference type="PANTHER" id="PTHR35526">
    <property type="entry name" value="ANTI-SIGMA-F FACTOR RSBW-RELATED"/>
    <property type="match status" value="1"/>
</dbReference>
<organism evidence="4 5">
    <name type="scientific">Nocardioides koreensis</name>
    <dbReference type="NCBI Taxonomy" id="433651"/>
    <lineage>
        <taxon>Bacteria</taxon>
        <taxon>Bacillati</taxon>
        <taxon>Actinomycetota</taxon>
        <taxon>Actinomycetes</taxon>
        <taxon>Propionibacteriales</taxon>
        <taxon>Nocardioidaceae</taxon>
        <taxon>Nocardioides</taxon>
    </lineage>
</organism>
<dbReference type="EMBL" id="BAAAQR010000004">
    <property type="protein sequence ID" value="GAA2143811.1"/>
    <property type="molecule type" value="Genomic_DNA"/>
</dbReference>
<dbReference type="CDD" id="cd16936">
    <property type="entry name" value="HATPase_RsbW-like"/>
    <property type="match status" value="1"/>
</dbReference>
<dbReference type="Proteomes" id="UP001501771">
    <property type="component" value="Unassembled WGS sequence"/>
</dbReference>
<keyword evidence="1" id="KW-0808">Transferase</keyword>
<feature type="domain" description="Histidine kinase/HSP90-like ATPase" evidence="2">
    <location>
        <begin position="306"/>
        <end position="422"/>
    </location>
</feature>
<reference evidence="5" key="1">
    <citation type="journal article" date="2019" name="Int. J. Syst. Evol. Microbiol.">
        <title>The Global Catalogue of Microorganisms (GCM) 10K type strain sequencing project: providing services to taxonomists for standard genome sequencing and annotation.</title>
        <authorList>
            <consortium name="The Broad Institute Genomics Platform"/>
            <consortium name="The Broad Institute Genome Sequencing Center for Infectious Disease"/>
            <person name="Wu L."/>
            <person name="Ma J."/>
        </authorList>
    </citation>
    <scope>NUCLEOTIDE SEQUENCE [LARGE SCALE GENOMIC DNA]</scope>
    <source>
        <strain evidence="5">JCM 16022</strain>
    </source>
</reference>
<evidence type="ECO:0000256" key="1">
    <source>
        <dbReference type="ARBA" id="ARBA00022527"/>
    </source>
</evidence>
<accession>A0ABP5LFI9</accession>
<dbReference type="Pfam" id="PF18546">
    <property type="entry name" value="MetOD1"/>
    <property type="match status" value="1"/>
</dbReference>
<dbReference type="InterPro" id="IPR050267">
    <property type="entry name" value="Anti-sigma-factor_SerPK"/>
</dbReference>
<keyword evidence="1" id="KW-0723">Serine/threonine-protein kinase</keyword>
<evidence type="ECO:0008006" key="6">
    <source>
        <dbReference type="Google" id="ProtNLM"/>
    </source>
</evidence>
<comment type="caution">
    <text evidence="4">The sequence shown here is derived from an EMBL/GenBank/DDBJ whole genome shotgun (WGS) entry which is preliminary data.</text>
</comment>
<protein>
    <recommendedName>
        <fullName evidence="6">Histidine kinase/HSP90-like ATPase domain-containing protein</fullName>
    </recommendedName>
</protein>
<keyword evidence="5" id="KW-1185">Reference proteome</keyword>
<evidence type="ECO:0000259" key="2">
    <source>
        <dbReference type="Pfam" id="PF13581"/>
    </source>
</evidence>
<gene>
    <name evidence="4" type="ORF">GCM10009844_16640</name>
</gene>
<dbReference type="InterPro" id="IPR041359">
    <property type="entry name" value="MetOD1"/>
</dbReference>
<feature type="domain" description="Metanogen output" evidence="3">
    <location>
        <begin position="177"/>
        <end position="263"/>
    </location>
</feature>
<dbReference type="Pfam" id="PF13581">
    <property type="entry name" value="HATPase_c_2"/>
    <property type="match status" value="1"/>
</dbReference>
<dbReference type="Gene3D" id="3.30.565.10">
    <property type="entry name" value="Histidine kinase-like ATPase, C-terminal domain"/>
    <property type="match status" value="1"/>
</dbReference>
<dbReference type="InterPro" id="IPR036890">
    <property type="entry name" value="HATPase_C_sf"/>
</dbReference>
<dbReference type="InterPro" id="IPR003594">
    <property type="entry name" value="HATPase_dom"/>
</dbReference>
<name>A0ABP5LFI9_9ACTN</name>
<sequence>MDWLIDRQHPESTERVLALLADHLRRHAAAESGVDEAVEAARGTLGQVGDGPDLLRLHLDWRADEALVLVSPVGDGVEGIPSGAGIPARDAARLEAATGDVLTRVPIEVQRRAPETYAEGPPPMGAIDADPLRDGMASVAVALVRAAADHPTANPRQQASLAGAALADRVAGDEPPADGRAVAQMLVDTHRALGSELEVLTATDEVVEVAVTRCPFGQGIAEGEALCHVTSALAGRLGARVNGAATVLMTERIVAGDEECHLQMWLGTPEEEVRGERHVWPPTSGSAPPADAPVPRLDLSVNLPRETVSVPVVRRLAAQALRAFGVADEDIDDVQLAIGEACANVIDHASDTDTYEVQVELAADRCAITVVDHGLGFDGAADPDGAGDSAESGRGLTLMHALVDNLAFRNEPQAGTVVHMVKALKYDASHPLWRR</sequence>
<proteinExistence type="predicted"/>
<evidence type="ECO:0000259" key="3">
    <source>
        <dbReference type="Pfam" id="PF18546"/>
    </source>
</evidence>
<dbReference type="PANTHER" id="PTHR35526:SF3">
    <property type="entry name" value="ANTI-SIGMA-F FACTOR RSBW"/>
    <property type="match status" value="1"/>
</dbReference>